<evidence type="ECO:0000256" key="1">
    <source>
        <dbReference type="ARBA" id="ARBA00004370"/>
    </source>
</evidence>
<proteinExistence type="inferred from homology"/>
<dbReference type="Gene3D" id="1.20.1250.20">
    <property type="entry name" value="MFS general substrate transporter like domains"/>
    <property type="match status" value="1"/>
</dbReference>
<keyword evidence="5" id="KW-1133">Transmembrane helix</keyword>
<dbReference type="InterPro" id="IPR045262">
    <property type="entry name" value="STP/PLT_plant"/>
</dbReference>
<organism evidence="7 8">
    <name type="scientific">Nelumbo nucifera</name>
    <name type="common">Sacred lotus</name>
    <dbReference type="NCBI Taxonomy" id="4432"/>
    <lineage>
        <taxon>Eukaryota</taxon>
        <taxon>Viridiplantae</taxon>
        <taxon>Streptophyta</taxon>
        <taxon>Embryophyta</taxon>
        <taxon>Tracheophyta</taxon>
        <taxon>Spermatophyta</taxon>
        <taxon>Magnoliopsida</taxon>
        <taxon>Proteales</taxon>
        <taxon>Nelumbonaceae</taxon>
        <taxon>Nelumbo</taxon>
    </lineage>
</organism>
<dbReference type="AlphaFoldDB" id="A0A1U8Q6Y1"/>
<evidence type="ECO:0000256" key="5">
    <source>
        <dbReference type="ARBA" id="ARBA00022989"/>
    </source>
</evidence>
<keyword evidence="6" id="KW-0472">Membrane</keyword>
<dbReference type="RefSeq" id="XP_019054559.1">
    <property type="nucleotide sequence ID" value="XM_019199014.1"/>
</dbReference>
<dbReference type="InterPro" id="IPR036259">
    <property type="entry name" value="MFS_trans_sf"/>
</dbReference>
<dbReference type="GO" id="GO:0015144">
    <property type="term" value="F:carbohydrate transmembrane transporter activity"/>
    <property type="evidence" value="ECO:0007669"/>
    <property type="project" value="InterPro"/>
</dbReference>
<dbReference type="InterPro" id="IPR005828">
    <property type="entry name" value="MFS_sugar_transport-like"/>
</dbReference>
<comment type="subcellular location">
    <subcellularLocation>
        <location evidence="1">Membrane</location>
    </subcellularLocation>
</comment>
<evidence type="ECO:0000256" key="2">
    <source>
        <dbReference type="ARBA" id="ARBA00010992"/>
    </source>
</evidence>
<evidence type="ECO:0000256" key="3">
    <source>
        <dbReference type="ARBA" id="ARBA00022448"/>
    </source>
</evidence>
<accession>A0A1U8Q6Y1</accession>
<keyword evidence="3" id="KW-0813">Transport</keyword>
<comment type="similarity">
    <text evidence="2">Belongs to the major facilitator superfamily. Sugar transporter (TC 2.A.1.1) family.</text>
</comment>
<name>A0A1U8Q6Y1_NELNU</name>
<dbReference type="Pfam" id="PF00083">
    <property type="entry name" value="Sugar_tr"/>
    <property type="match status" value="1"/>
</dbReference>
<evidence type="ECO:0000313" key="7">
    <source>
        <dbReference type="Proteomes" id="UP000189703"/>
    </source>
</evidence>
<sequence length="115" mass="12425">MVYNCSLMSVPLYLSKIAPPQYRGAFKFNNGFQFSVGIGPLSANLINFSTERIRGGWGWRLSLALAKVPASILIKLVTSLMSAVMNGVVGTGSTFISLLIVDRLGQRVLFAIGEV</sequence>
<dbReference type="PANTHER" id="PTHR23500">
    <property type="entry name" value="SOLUTE CARRIER FAMILY 2, FACILITATED GLUCOSE TRANSPORTER"/>
    <property type="match status" value="1"/>
</dbReference>
<protein>
    <submittedName>
        <fullName evidence="8">Hexose carrier protein HEX6-like</fullName>
    </submittedName>
</protein>
<dbReference type="GeneID" id="109115226"/>
<dbReference type="InParanoid" id="A0A1U8Q6Y1"/>
<reference evidence="8" key="1">
    <citation type="submission" date="2025-08" db="UniProtKB">
        <authorList>
            <consortium name="RefSeq"/>
        </authorList>
    </citation>
    <scope>IDENTIFICATION</scope>
</reference>
<keyword evidence="7" id="KW-1185">Reference proteome</keyword>
<evidence type="ECO:0000256" key="6">
    <source>
        <dbReference type="ARBA" id="ARBA00023136"/>
    </source>
</evidence>
<keyword evidence="4" id="KW-0812">Transmembrane</keyword>
<dbReference type="GO" id="GO:0016020">
    <property type="term" value="C:membrane"/>
    <property type="evidence" value="ECO:0007669"/>
    <property type="project" value="UniProtKB-SubCell"/>
</dbReference>
<evidence type="ECO:0000313" key="8">
    <source>
        <dbReference type="RefSeq" id="XP_019054559.1"/>
    </source>
</evidence>
<dbReference type="OrthoDB" id="5296287at2759"/>
<gene>
    <name evidence="8" type="primary">LOC109115226</name>
</gene>
<evidence type="ECO:0000256" key="4">
    <source>
        <dbReference type="ARBA" id="ARBA00022692"/>
    </source>
</evidence>
<dbReference type="PANTHER" id="PTHR23500:SF30">
    <property type="entry name" value="SUGAR TRANSPORT PROTEIN 3"/>
    <property type="match status" value="1"/>
</dbReference>
<dbReference type="KEGG" id="nnu:109115226"/>
<dbReference type="Proteomes" id="UP000189703">
    <property type="component" value="Unplaced"/>
</dbReference>